<dbReference type="GO" id="GO:0006749">
    <property type="term" value="P:glutathione metabolic process"/>
    <property type="evidence" value="ECO:0007669"/>
    <property type="project" value="TreeGrafter"/>
</dbReference>
<feature type="domain" description="GST C-terminal" evidence="2">
    <location>
        <begin position="86"/>
        <end position="215"/>
    </location>
</feature>
<proteinExistence type="predicted"/>
<dbReference type="InterPro" id="IPR004046">
    <property type="entry name" value="GST_C"/>
</dbReference>
<evidence type="ECO:0000313" key="3">
    <source>
        <dbReference type="EMBL" id="VDL73565.1"/>
    </source>
</evidence>
<reference evidence="5" key="1">
    <citation type="submission" date="2017-02" db="UniProtKB">
        <authorList>
            <consortium name="WormBaseParasite"/>
        </authorList>
    </citation>
    <scope>IDENTIFICATION</scope>
</reference>
<dbReference type="STRING" id="27835.A0A0N4Y2L8"/>
<accession>A0A0N4Y2L8</accession>
<dbReference type="InterPro" id="IPR036282">
    <property type="entry name" value="Glutathione-S-Trfase_C_sf"/>
</dbReference>
<evidence type="ECO:0000259" key="2">
    <source>
        <dbReference type="PROSITE" id="PS50405"/>
    </source>
</evidence>
<dbReference type="FunFam" id="1.20.1050.10:FF:000078">
    <property type="entry name" value="Protein CBG04233"/>
    <property type="match status" value="1"/>
</dbReference>
<evidence type="ECO:0000313" key="4">
    <source>
        <dbReference type="Proteomes" id="UP000271162"/>
    </source>
</evidence>
<dbReference type="Proteomes" id="UP000271162">
    <property type="component" value="Unassembled WGS sequence"/>
</dbReference>
<dbReference type="InterPro" id="IPR050213">
    <property type="entry name" value="GST_superfamily"/>
</dbReference>
<dbReference type="PROSITE" id="PS50404">
    <property type="entry name" value="GST_NTER"/>
    <property type="match status" value="1"/>
</dbReference>
<dbReference type="SUPFAM" id="SSF47616">
    <property type="entry name" value="GST C-terminal domain-like"/>
    <property type="match status" value="1"/>
</dbReference>
<dbReference type="PANTHER" id="PTHR11571:SF153">
    <property type="entry name" value="GLUTATHIONE S-TRANSFERASE"/>
    <property type="match status" value="1"/>
</dbReference>
<keyword evidence="4" id="KW-1185">Reference proteome</keyword>
<dbReference type="InterPro" id="IPR036249">
    <property type="entry name" value="Thioredoxin-like_sf"/>
</dbReference>
<dbReference type="OMA" id="TIFEWKE"/>
<evidence type="ECO:0000313" key="5">
    <source>
        <dbReference type="WBParaSite" id="NBR_0000997501-mRNA-1"/>
    </source>
</evidence>
<dbReference type="AlphaFoldDB" id="A0A0N4Y2L8"/>
<dbReference type="PANTHER" id="PTHR11571">
    <property type="entry name" value="GLUTATHIONE S-TRANSFERASE"/>
    <property type="match status" value="1"/>
</dbReference>
<dbReference type="PROSITE" id="PS50405">
    <property type="entry name" value="GST_CTER"/>
    <property type="match status" value="1"/>
</dbReference>
<evidence type="ECO:0000259" key="1">
    <source>
        <dbReference type="PROSITE" id="PS50404"/>
    </source>
</evidence>
<dbReference type="InterPro" id="IPR010987">
    <property type="entry name" value="Glutathione-S-Trfase_C-like"/>
</dbReference>
<dbReference type="WBParaSite" id="NBR_0000997501-mRNA-1">
    <property type="protein sequence ID" value="NBR_0000997501-mRNA-1"/>
    <property type="gene ID" value="NBR_0000997501"/>
</dbReference>
<sequence length="215" mass="25226">MDGKLELISLKGRGRAEAVRLMLTFAEKRFIDSRLTLDQWKMKKKREGLPDDTKLPILLINDRTKIVGVNDISRHVAEQLNLYGSTAEHRRSIDDVIAALEELHKGLTPIVRATLIKNFDERRELWNNFKNDQLFPCLKNFEHQLAKTAFLVGTRFVIFQISWADIALIEMLTRFQCCYDSFYLAHFPILKERCNRFESLPNMRPYIQSRPDSHF</sequence>
<dbReference type="GO" id="GO:0004364">
    <property type="term" value="F:glutathione transferase activity"/>
    <property type="evidence" value="ECO:0007669"/>
    <property type="project" value="UniProtKB-ARBA"/>
</dbReference>
<organism evidence="5">
    <name type="scientific">Nippostrongylus brasiliensis</name>
    <name type="common">Rat hookworm</name>
    <dbReference type="NCBI Taxonomy" id="27835"/>
    <lineage>
        <taxon>Eukaryota</taxon>
        <taxon>Metazoa</taxon>
        <taxon>Ecdysozoa</taxon>
        <taxon>Nematoda</taxon>
        <taxon>Chromadorea</taxon>
        <taxon>Rhabditida</taxon>
        <taxon>Rhabditina</taxon>
        <taxon>Rhabditomorpha</taxon>
        <taxon>Strongyloidea</taxon>
        <taxon>Heligmosomidae</taxon>
        <taxon>Nippostrongylus</taxon>
    </lineage>
</organism>
<feature type="domain" description="GST N-terminal" evidence="1">
    <location>
        <begin position="3"/>
        <end position="84"/>
    </location>
</feature>
<dbReference type="Pfam" id="PF14497">
    <property type="entry name" value="GST_C_3"/>
    <property type="match status" value="1"/>
</dbReference>
<gene>
    <name evidence="3" type="ORF">NBR_LOCUS9976</name>
</gene>
<reference evidence="3 4" key="2">
    <citation type="submission" date="2018-11" db="EMBL/GenBank/DDBJ databases">
        <authorList>
            <consortium name="Pathogen Informatics"/>
        </authorList>
    </citation>
    <scope>NUCLEOTIDE SEQUENCE [LARGE SCALE GENOMIC DNA]</scope>
</reference>
<dbReference type="SUPFAM" id="SSF52833">
    <property type="entry name" value="Thioredoxin-like"/>
    <property type="match status" value="1"/>
</dbReference>
<dbReference type="InterPro" id="IPR004045">
    <property type="entry name" value="Glutathione_S-Trfase_N"/>
</dbReference>
<dbReference type="Gene3D" id="3.40.30.10">
    <property type="entry name" value="Glutaredoxin"/>
    <property type="match status" value="1"/>
</dbReference>
<dbReference type="EMBL" id="UYSL01020232">
    <property type="protein sequence ID" value="VDL73565.1"/>
    <property type="molecule type" value="Genomic_DNA"/>
</dbReference>
<dbReference type="Gene3D" id="1.20.1050.10">
    <property type="match status" value="1"/>
</dbReference>
<name>A0A0N4Y2L8_NIPBR</name>
<protein>
    <submittedName>
        <fullName evidence="5">Glutathione S-transferase</fullName>
    </submittedName>
</protein>